<keyword evidence="2" id="KW-1185">Reference proteome</keyword>
<dbReference type="OrthoDB" id="4053592at2759"/>
<dbReference type="EMBL" id="CP064812">
    <property type="protein sequence ID" value="QPG72796.1"/>
    <property type="molecule type" value="Genomic_DNA"/>
</dbReference>
<dbReference type="Pfam" id="PF20977">
    <property type="entry name" value="GatF"/>
    <property type="match status" value="1"/>
</dbReference>
<accession>A0A875RVX1</accession>
<dbReference type="Proteomes" id="UP000662931">
    <property type="component" value="Chromosome 1"/>
</dbReference>
<name>A0A875RVX1_EENNA</name>
<proteinExistence type="predicted"/>
<gene>
    <name evidence="1" type="ORF">FOA43_000098</name>
</gene>
<evidence type="ECO:0000313" key="2">
    <source>
        <dbReference type="Proteomes" id="UP000662931"/>
    </source>
</evidence>
<protein>
    <submittedName>
        <fullName evidence="1">Uncharacterized protein</fullName>
    </submittedName>
</protein>
<sequence length="127" mass="14561">MIGTKVNQKVMDGLLDLTGLRKSLNSGSQLKLVNSLNEQLQFLNELHSIQIPRDEEKNLRLSRLVDDASDEAALNFDQLLSNIKDSEPEFIKGEVEETWNPISFTEEHDEDYYIVKEGLIKKNKTKN</sequence>
<dbReference type="AlphaFoldDB" id="A0A875RVX1"/>
<dbReference type="GeneID" id="62193499"/>
<evidence type="ECO:0000313" key="1">
    <source>
        <dbReference type="EMBL" id="QPG72796.1"/>
    </source>
</evidence>
<dbReference type="RefSeq" id="XP_038776361.1">
    <property type="nucleotide sequence ID" value="XM_038920433.1"/>
</dbReference>
<reference evidence="1" key="1">
    <citation type="submission" date="2020-10" db="EMBL/GenBank/DDBJ databases">
        <authorList>
            <person name="Roach M.J.R."/>
        </authorList>
    </citation>
    <scope>NUCLEOTIDE SEQUENCE</scope>
    <source>
        <strain evidence="1">CBS 1945</strain>
    </source>
</reference>
<organism evidence="1 2">
    <name type="scientific">Eeniella nana</name>
    <name type="common">Yeast</name>
    <name type="synonym">Brettanomyces nanus</name>
    <dbReference type="NCBI Taxonomy" id="13502"/>
    <lineage>
        <taxon>Eukaryota</taxon>
        <taxon>Fungi</taxon>
        <taxon>Dikarya</taxon>
        <taxon>Ascomycota</taxon>
        <taxon>Saccharomycotina</taxon>
        <taxon>Pichiomycetes</taxon>
        <taxon>Pichiales</taxon>
        <taxon>Pichiaceae</taxon>
        <taxon>Brettanomyces</taxon>
    </lineage>
</organism>
<dbReference type="KEGG" id="bnn:FOA43_000098"/>